<organism evidence="2">
    <name type="scientific">Ooceraea biroi</name>
    <name type="common">Clonal raider ant</name>
    <name type="synonym">Cerapachys biroi</name>
    <dbReference type="NCBI Taxonomy" id="2015173"/>
    <lineage>
        <taxon>Eukaryota</taxon>
        <taxon>Metazoa</taxon>
        <taxon>Ecdysozoa</taxon>
        <taxon>Arthropoda</taxon>
        <taxon>Hexapoda</taxon>
        <taxon>Insecta</taxon>
        <taxon>Pterygota</taxon>
        <taxon>Neoptera</taxon>
        <taxon>Endopterygota</taxon>
        <taxon>Hymenoptera</taxon>
        <taxon>Apocrita</taxon>
        <taxon>Aculeata</taxon>
        <taxon>Formicoidea</taxon>
        <taxon>Formicidae</taxon>
        <taxon>Dorylinae</taxon>
        <taxon>Ooceraea</taxon>
    </lineage>
</organism>
<accession>A0A3L8DRX3</accession>
<comment type="caution">
    <text evidence="2">The sequence shown here is derived from an EMBL/GenBank/DDBJ whole genome shotgun (WGS) entry which is preliminary data.</text>
</comment>
<dbReference type="AlphaFoldDB" id="A0A3L8DRX3"/>
<feature type="region of interest" description="Disordered" evidence="1">
    <location>
        <begin position="364"/>
        <end position="395"/>
    </location>
</feature>
<feature type="region of interest" description="Disordered" evidence="1">
    <location>
        <begin position="225"/>
        <end position="260"/>
    </location>
</feature>
<name>A0A3L8DRX3_OOCBI</name>
<dbReference type="Proteomes" id="UP000279307">
    <property type="component" value="Chromosome 5"/>
</dbReference>
<evidence type="ECO:0000313" key="2">
    <source>
        <dbReference type="EMBL" id="RLU22923.1"/>
    </source>
</evidence>
<sequence>MQEIVCNDTKYGVLIPSGKSIIEEWRNPPKYPENLSQNDLRRGYEERAVDVAMDGHPQDLSKRTTQNAPPSRIANGNSSKNSNDAKLVKIRRPQGGGTVRSIPIKDYQASIAHNIGTLRRSAAPQSQFESLVSEPEKSIYVPSKKRTPIINSSHYHTASQTTMQLETTDKRSLCRFCNGQHDRCCANIDSNKTAEDDRYFNQMEDQKSQDGSVIDEYFRKSSRKRCNTSDFGRGSRGMRKSSRGGSAGTITTMADTRGEEAKAKETDALQLTEGHVGQKISAYEQNVRRSLRDSSPVIRYRSAFEGLKGHRSIGVPLVGMHNACGLPVVASWHDHELLEPLRISHGVVETVGPVYRSPRVVPNVRRRTQPKRKPPRPMDHATINSKDRNDRRSTVKSVTHLDTINGRSRRKHFRRSSFTATKVGSLSSKNSFKKTARSKRYSGIRTRSLMDTLSRRSLKGESAKRTTLYAKDDGDEAVRVLKSLCLNPLARTNPETDMMW</sequence>
<gene>
    <name evidence="2" type="ORF">DMN91_005201</name>
</gene>
<dbReference type="EMBL" id="QOIP01000005">
    <property type="protein sequence ID" value="RLU22923.1"/>
    <property type="molecule type" value="Genomic_DNA"/>
</dbReference>
<dbReference type="OrthoDB" id="5870230at2759"/>
<proteinExistence type="predicted"/>
<reference evidence="2" key="2">
    <citation type="submission" date="2018-07" db="EMBL/GenBank/DDBJ databases">
        <authorList>
            <person name="Mckenzie S.K."/>
            <person name="Kronauer D.J.C."/>
        </authorList>
    </citation>
    <scope>NUCLEOTIDE SEQUENCE</scope>
    <source>
        <strain evidence="2">Clonal line C1</strain>
    </source>
</reference>
<feature type="compositionally biased region" description="Polar residues" evidence="1">
    <location>
        <begin position="63"/>
        <end position="84"/>
    </location>
</feature>
<protein>
    <submittedName>
        <fullName evidence="2">Uncharacterized protein</fullName>
    </submittedName>
</protein>
<feature type="region of interest" description="Disordered" evidence="1">
    <location>
        <begin position="53"/>
        <end position="101"/>
    </location>
</feature>
<reference evidence="2" key="1">
    <citation type="journal article" date="2018" name="Genome Res.">
        <title>The genomic architecture and molecular evolution of ant odorant receptors.</title>
        <authorList>
            <person name="McKenzie S.K."/>
            <person name="Kronauer D.J.C."/>
        </authorList>
    </citation>
    <scope>NUCLEOTIDE SEQUENCE [LARGE SCALE GENOMIC DNA]</scope>
    <source>
        <strain evidence="2">Clonal line C1</strain>
    </source>
</reference>
<evidence type="ECO:0000256" key="1">
    <source>
        <dbReference type="SAM" id="MobiDB-lite"/>
    </source>
</evidence>
<feature type="compositionally biased region" description="Basic residues" evidence="1">
    <location>
        <begin position="364"/>
        <end position="375"/>
    </location>
</feature>